<keyword evidence="2" id="KW-0732">Signal</keyword>
<dbReference type="SUPFAM" id="SSF50814">
    <property type="entry name" value="Lipocalins"/>
    <property type="match status" value="1"/>
</dbReference>
<dbReference type="Pfam" id="PF02098">
    <property type="entry name" value="His_binding"/>
    <property type="match status" value="1"/>
</dbReference>
<evidence type="ECO:0008006" key="4">
    <source>
        <dbReference type="Google" id="ProtNLM"/>
    </source>
</evidence>
<dbReference type="EMBL" id="GANP01014388">
    <property type="protein sequence ID" value="JAB70080.1"/>
    <property type="molecule type" value="mRNA"/>
</dbReference>
<feature type="transmembrane region" description="Helical" evidence="1">
    <location>
        <begin position="63"/>
        <end position="82"/>
    </location>
</feature>
<dbReference type="InterPro" id="IPR012674">
    <property type="entry name" value="Calycin"/>
</dbReference>
<dbReference type="GO" id="GO:0030682">
    <property type="term" value="P:symbiont-mediated perturbation of host defenses"/>
    <property type="evidence" value="ECO:0007669"/>
    <property type="project" value="InterPro"/>
</dbReference>
<sequence length="189" mass="21439">MARQLSTVYCVMIAAITLLPEAHSKVYETTYDAHRELALTKRYYLQYRSYRDDYAVQEAAKCVSLVVMNIALLVVGNAILFYKPTLQSPLKNKQVRIRTHKAPGSRSVVDTMMRITDADTGRQLYDLTLQYTDYRTCRVLVQQFAHTRQCSLWVIPERRGGVIPALCSQAYTDICGGGRHQIDIPGSCP</sequence>
<proteinExistence type="evidence at transcript level"/>
<dbReference type="GO" id="GO:0043176">
    <property type="term" value="F:amine binding"/>
    <property type="evidence" value="ECO:0007669"/>
    <property type="project" value="InterPro"/>
</dbReference>
<keyword evidence="1" id="KW-0472">Membrane</keyword>
<accession>V5GIL6</accession>
<dbReference type="Gene3D" id="2.40.128.20">
    <property type="match status" value="1"/>
</dbReference>
<keyword evidence="1" id="KW-0812">Transmembrane</keyword>
<organism evidence="3">
    <name type="scientific">Ixodes ricinus</name>
    <name type="common">Common tick</name>
    <name type="synonym">Acarus ricinus</name>
    <dbReference type="NCBI Taxonomy" id="34613"/>
    <lineage>
        <taxon>Eukaryota</taxon>
        <taxon>Metazoa</taxon>
        <taxon>Ecdysozoa</taxon>
        <taxon>Arthropoda</taxon>
        <taxon>Chelicerata</taxon>
        <taxon>Arachnida</taxon>
        <taxon>Acari</taxon>
        <taxon>Parasitiformes</taxon>
        <taxon>Ixodida</taxon>
        <taxon>Ixodoidea</taxon>
        <taxon>Ixodidae</taxon>
        <taxon>Ixodinae</taxon>
        <taxon>Ixodes</taxon>
    </lineage>
</organism>
<evidence type="ECO:0000256" key="2">
    <source>
        <dbReference type="SAM" id="SignalP"/>
    </source>
</evidence>
<protein>
    <recommendedName>
        <fullName evidence="4">Salivary lipocalin</fullName>
    </recommendedName>
</protein>
<feature type="chain" id="PRO_5004734043" description="Salivary lipocalin" evidence="2">
    <location>
        <begin position="25"/>
        <end position="189"/>
    </location>
</feature>
<name>V5GIL6_IXORI</name>
<keyword evidence="1" id="KW-1133">Transmembrane helix</keyword>
<evidence type="ECO:0000256" key="1">
    <source>
        <dbReference type="SAM" id="Phobius"/>
    </source>
</evidence>
<evidence type="ECO:0000313" key="3">
    <source>
        <dbReference type="EMBL" id="JAB70080.1"/>
    </source>
</evidence>
<feature type="signal peptide" evidence="2">
    <location>
        <begin position="1"/>
        <end position="24"/>
    </location>
</feature>
<reference evidence="3" key="1">
    <citation type="journal article" date="2015" name="Sci. Rep.">
        <title>Tissue- and time-dependent transcription in Ixodes ricinus salivary glands and midguts when blood feeding on the vertebrate host.</title>
        <authorList>
            <person name="Kotsyfakis M."/>
            <person name="Schwarz A."/>
            <person name="Erhart J."/>
            <person name="Ribeiro J.M."/>
        </authorList>
    </citation>
    <scope>NUCLEOTIDE SEQUENCE</scope>
    <source>
        <tissue evidence="3">Salivary gland and midgut</tissue>
    </source>
</reference>
<dbReference type="AlphaFoldDB" id="V5GIL6"/>
<dbReference type="InterPro" id="IPR002970">
    <property type="entry name" value="Tick_his-bd"/>
</dbReference>